<dbReference type="Gene3D" id="3.40.50.1820">
    <property type="entry name" value="alpha/beta hydrolase"/>
    <property type="match status" value="1"/>
</dbReference>
<evidence type="ECO:0000256" key="1">
    <source>
        <dbReference type="ARBA" id="ARBA00022801"/>
    </source>
</evidence>
<proteinExistence type="predicted"/>
<dbReference type="PANTHER" id="PTHR48081:SF33">
    <property type="entry name" value="KYNURENINE FORMAMIDASE"/>
    <property type="match status" value="1"/>
</dbReference>
<dbReference type="SUPFAM" id="SSF53474">
    <property type="entry name" value="alpha/beta-Hydrolases"/>
    <property type="match status" value="1"/>
</dbReference>
<reference evidence="3 4" key="1">
    <citation type="submission" date="2015-01" db="EMBL/GenBank/DDBJ databases">
        <title>Evolution of Trichinella species and genotypes.</title>
        <authorList>
            <person name="Korhonen P.K."/>
            <person name="Edoardo P."/>
            <person name="Giuseppe L.R."/>
            <person name="Gasser R.B."/>
        </authorList>
    </citation>
    <scope>NUCLEOTIDE SEQUENCE [LARGE SCALE GENOMIC DNA]</scope>
    <source>
        <strain evidence="3">ISS1980</strain>
    </source>
</reference>
<evidence type="ECO:0000313" key="3">
    <source>
        <dbReference type="EMBL" id="KRZ77105.1"/>
    </source>
</evidence>
<feature type="domain" description="Alpha/beta hydrolase fold-3" evidence="2">
    <location>
        <begin position="163"/>
        <end position="339"/>
    </location>
</feature>
<dbReference type="InterPro" id="IPR013094">
    <property type="entry name" value="AB_hydrolase_3"/>
</dbReference>
<dbReference type="InterPro" id="IPR050300">
    <property type="entry name" value="GDXG_lipolytic_enzyme"/>
</dbReference>
<dbReference type="InterPro" id="IPR029058">
    <property type="entry name" value="AB_hydrolase_fold"/>
</dbReference>
<keyword evidence="4" id="KW-1185">Reference proteome</keyword>
<accession>A0A0V1MZ99</accession>
<dbReference type="GO" id="GO:0004061">
    <property type="term" value="F:arylformamidase activity"/>
    <property type="evidence" value="ECO:0007669"/>
    <property type="project" value="TreeGrafter"/>
</dbReference>
<protein>
    <submittedName>
        <fullName evidence="3">Kynurenine formamidase</fullName>
    </submittedName>
</protein>
<dbReference type="EMBL" id="JYDO01000022">
    <property type="protein sequence ID" value="KRZ77105.1"/>
    <property type="molecule type" value="Genomic_DNA"/>
</dbReference>
<sequence length="386" mass="43550">MHGESEFVSVKISELNHCHGDNNILSNEGELEKVSFCFKVPLLSGKLKNNTNDLIHCTKQAQLVINDFLTSLNSKELEDVKNIKICIHGFPYSQTECQYSASHWSAGRCQPYEMLKKFYEWTTVAIPNDALIRKQSFPFDCTDKRRSYVEIFEHLQKSNTATLFYIHGGFWQEGTSQINGEAICDLIDGQIRFATLEYRMAPMVTMQEILNDVIQGVLLLVELSNSKYGSAPIYVVGHSAGAHLICMALSKIKNEQLSLIRGIVLLSGVYNLQPLVNSYIGNAVRLTEEMALQYSPIFETQILPQMNDNSMPNLKVLLIVGENESDAFKDQTNSMYNHLLREVSTRNGAIIISKHVASAEDHLSLVQSLSNSQSWLRKLLKECMES</sequence>
<keyword evidence="1" id="KW-0378">Hydrolase</keyword>
<dbReference type="AlphaFoldDB" id="A0A0V1MZ99"/>
<evidence type="ECO:0000313" key="4">
    <source>
        <dbReference type="Proteomes" id="UP000054843"/>
    </source>
</evidence>
<dbReference type="PANTHER" id="PTHR48081">
    <property type="entry name" value="AB HYDROLASE SUPERFAMILY PROTEIN C4A8.06C"/>
    <property type="match status" value="1"/>
</dbReference>
<gene>
    <name evidence="3" type="primary">Afmid</name>
    <name evidence="3" type="ORF">T10_5500</name>
</gene>
<organism evidence="3 4">
    <name type="scientific">Trichinella papuae</name>
    <dbReference type="NCBI Taxonomy" id="268474"/>
    <lineage>
        <taxon>Eukaryota</taxon>
        <taxon>Metazoa</taxon>
        <taxon>Ecdysozoa</taxon>
        <taxon>Nematoda</taxon>
        <taxon>Enoplea</taxon>
        <taxon>Dorylaimia</taxon>
        <taxon>Trichinellida</taxon>
        <taxon>Trichinellidae</taxon>
        <taxon>Trichinella</taxon>
    </lineage>
</organism>
<name>A0A0V1MZ99_9BILA</name>
<dbReference type="Proteomes" id="UP000054843">
    <property type="component" value="Unassembled WGS sequence"/>
</dbReference>
<dbReference type="Pfam" id="PF07859">
    <property type="entry name" value="Abhydrolase_3"/>
    <property type="match status" value="1"/>
</dbReference>
<comment type="caution">
    <text evidence="3">The sequence shown here is derived from an EMBL/GenBank/DDBJ whole genome shotgun (WGS) entry which is preliminary data.</text>
</comment>
<evidence type="ECO:0000259" key="2">
    <source>
        <dbReference type="Pfam" id="PF07859"/>
    </source>
</evidence>